<gene>
    <name evidence="2" type="ORF">LCGC14_2032130</name>
</gene>
<protein>
    <submittedName>
        <fullName evidence="2">Uncharacterized protein</fullName>
    </submittedName>
</protein>
<evidence type="ECO:0000256" key="1">
    <source>
        <dbReference type="SAM" id="Phobius"/>
    </source>
</evidence>
<dbReference type="EMBL" id="LAZR01023671">
    <property type="protein sequence ID" value="KKL77713.1"/>
    <property type="molecule type" value="Genomic_DNA"/>
</dbReference>
<keyword evidence="1" id="KW-0812">Transmembrane</keyword>
<accession>A0A0F9EUB2</accession>
<name>A0A0F9EUB2_9ZZZZ</name>
<dbReference type="AlphaFoldDB" id="A0A0F9EUB2"/>
<organism evidence="2">
    <name type="scientific">marine sediment metagenome</name>
    <dbReference type="NCBI Taxonomy" id="412755"/>
    <lineage>
        <taxon>unclassified sequences</taxon>
        <taxon>metagenomes</taxon>
        <taxon>ecological metagenomes</taxon>
    </lineage>
</organism>
<proteinExistence type="predicted"/>
<keyword evidence="1" id="KW-0472">Membrane</keyword>
<keyword evidence="1" id="KW-1133">Transmembrane helix</keyword>
<evidence type="ECO:0000313" key="2">
    <source>
        <dbReference type="EMBL" id="KKL77713.1"/>
    </source>
</evidence>
<comment type="caution">
    <text evidence="2">The sequence shown here is derived from an EMBL/GenBank/DDBJ whole genome shotgun (WGS) entry which is preliminary data.</text>
</comment>
<sequence>MALLLSLKAKALALGAILLTVLGFFLRLKIVTKQRDKAKQKAAKYQAWSERQTKTAEVEAEIESKYSDLKRATKQDLKNDEIPDHLRNPRR</sequence>
<feature type="transmembrane region" description="Helical" evidence="1">
    <location>
        <begin position="12"/>
        <end position="31"/>
    </location>
</feature>
<reference evidence="2" key="1">
    <citation type="journal article" date="2015" name="Nature">
        <title>Complex archaea that bridge the gap between prokaryotes and eukaryotes.</title>
        <authorList>
            <person name="Spang A."/>
            <person name="Saw J.H."/>
            <person name="Jorgensen S.L."/>
            <person name="Zaremba-Niedzwiedzka K."/>
            <person name="Martijn J."/>
            <person name="Lind A.E."/>
            <person name="van Eijk R."/>
            <person name="Schleper C."/>
            <person name="Guy L."/>
            <person name="Ettema T.J."/>
        </authorList>
    </citation>
    <scope>NUCLEOTIDE SEQUENCE</scope>
</reference>